<reference evidence="3 4" key="1">
    <citation type="submission" date="2016-06" db="EMBL/GenBank/DDBJ databases">
        <authorList>
            <person name="Kjaerup R.B."/>
            <person name="Dalgaard T.S."/>
            <person name="Juul-Madsen H.R."/>
        </authorList>
    </citation>
    <scope>NUCLEOTIDE SEQUENCE [LARGE SCALE GENOMIC DNA]</scope>
    <source>
        <strain evidence="3">LMG947</strain>
    </source>
</reference>
<dbReference type="PANTHER" id="PTHR45138">
    <property type="entry name" value="REGULATORY COMPONENTS OF SENSORY TRANSDUCTION SYSTEM"/>
    <property type="match status" value="1"/>
</dbReference>
<dbReference type="GO" id="GO:0043709">
    <property type="term" value="P:cell adhesion involved in single-species biofilm formation"/>
    <property type="evidence" value="ECO:0007669"/>
    <property type="project" value="TreeGrafter"/>
</dbReference>
<evidence type="ECO:0000313" key="3">
    <source>
        <dbReference type="EMBL" id="SBV49828.1"/>
    </source>
</evidence>
<dbReference type="AlphaFoldDB" id="A0A1C3NHI6"/>
<dbReference type="Gene3D" id="3.30.70.270">
    <property type="match status" value="1"/>
</dbReference>
<dbReference type="NCBIfam" id="TIGR00254">
    <property type="entry name" value="GGDEF"/>
    <property type="match status" value="1"/>
</dbReference>
<dbReference type="InterPro" id="IPR000160">
    <property type="entry name" value="GGDEF_dom"/>
</dbReference>
<dbReference type="STRING" id="56449.XBLMG947_0602"/>
<dbReference type="Pfam" id="PF00990">
    <property type="entry name" value="GGDEF"/>
    <property type="match status" value="1"/>
</dbReference>
<evidence type="ECO:0000259" key="2">
    <source>
        <dbReference type="Pfam" id="PF00990"/>
    </source>
</evidence>
<dbReference type="PANTHER" id="PTHR45138:SF24">
    <property type="entry name" value="DIGUANYLATE CYCLASE DGCC-RELATED"/>
    <property type="match status" value="1"/>
</dbReference>
<dbReference type="SUPFAM" id="SSF55073">
    <property type="entry name" value="Nucleotide cyclase"/>
    <property type="match status" value="1"/>
</dbReference>
<evidence type="ECO:0000256" key="1">
    <source>
        <dbReference type="ARBA" id="ARBA00012528"/>
    </source>
</evidence>
<dbReference type="GO" id="GO:1902201">
    <property type="term" value="P:negative regulation of bacterial-type flagellum-dependent cell motility"/>
    <property type="evidence" value="ECO:0007669"/>
    <property type="project" value="TreeGrafter"/>
</dbReference>
<protein>
    <recommendedName>
        <fullName evidence="1">diguanylate cyclase</fullName>
        <ecNumber evidence="1">2.7.7.65</ecNumber>
    </recommendedName>
</protein>
<organism evidence="3 4">
    <name type="scientific">Xanthomonas bromi</name>
    <dbReference type="NCBI Taxonomy" id="56449"/>
    <lineage>
        <taxon>Bacteria</taxon>
        <taxon>Pseudomonadati</taxon>
        <taxon>Pseudomonadota</taxon>
        <taxon>Gammaproteobacteria</taxon>
        <taxon>Lysobacterales</taxon>
        <taxon>Lysobacteraceae</taxon>
        <taxon>Xanthomonas</taxon>
    </lineage>
</organism>
<gene>
    <name evidence="3" type="ORF">XBLMG947_0602</name>
</gene>
<dbReference type="GO" id="GO:0052621">
    <property type="term" value="F:diguanylate cyclase activity"/>
    <property type="evidence" value="ECO:0007669"/>
    <property type="project" value="UniProtKB-EC"/>
</dbReference>
<proteinExistence type="predicted"/>
<evidence type="ECO:0000313" key="4">
    <source>
        <dbReference type="Proteomes" id="UP000092503"/>
    </source>
</evidence>
<name>A0A1C3NHI6_9XANT</name>
<sequence>MRQLDYRAGHDVLPALPNRREAERVLQHWFDDAYAGGAALASALLDIDHFKRLNDEYGHAVGDAVRPRSNDWRHPAPPRATRCT</sequence>
<dbReference type="InterPro" id="IPR043128">
    <property type="entry name" value="Rev_trsase/Diguanyl_cyclase"/>
</dbReference>
<dbReference type="InterPro" id="IPR029787">
    <property type="entry name" value="Nucleotide_cyclase"/>
</dbReference>
<feature type="domain" description="GGDEF" evidence="2">
    <location>
        <begin position="9"/>
        <end position="65"/>
    </location>
</feature>
<dbReference type="EMBL" id="FLTX01000008">
    <property type="protein sequence ID" value="SBV49828.1"/>
    <property type="molecule type" value="Genomic_DNA"/>
</dbReference>
<dbReference type="GO" id="GO:0005886">
    <property type="term" value="C:plasma membrane"/>
    <property type="evidence" value="ECO:0007669"/>
    <property type="project" value="TreeGrafter"/>
</dbReference>
<accession>A0A1C3NHI6</accession>
<dbReference type="EC" id="2.7.7.65" evidence="1"/>
<dbReference type="Proteomes" id="UP000092503">
    <property type="component" value="Unassembled WGS sequence"/>
</dbReference>
<dbReference type="InterPro" id="IPR050469">
    <property type="entry name" value="Diguanylate_Cyclase"/>
</dbReference>